<keyword evidence="3" id="KW-1185">Reference proteome</keyword>
<accession>A0ABQ2N5E7</accession>
<evidence type="ECO:0000313" key="3">
    <source>
        <dbReference type="Proteomes" id="UP000655410"/>
    </source>
</evidence>
<name>A0ABQ2N5E7_9ACTN</name>
<feature type="compositionally biased region" description="Acidic residues" evidence="1">
    <location>
        <begin position="1"/>
        <end position="11"/>
    </location>
</feature>
<reference evidence="3" key="1">
    <citation type="journal article" date="2019" name="Int. J. Syst. Evol. Microbiol.">
        <title>The Global Catalogue of Microorganisms (GCM) 10K type strain sequencing project: providing services to taxonomists for standard genome sequencing and annotation.</title>
        <authorList>
            <consortium name="The Broad Institute Genomics Platform"/>
            <consortium name="The Broad Institute Genome Sequencing Center for Infectious Disease"/>
            <person name="Wu L."/>
            <person name="Ma J."/>
        </authorList>
    </citation>
    <scope>NUCLEOTIDE SEQUENCE [LARGE SCALE GENOMIC DNA]</scope>
    <source>
        <strain evidence="3">CGMCC 4.7371</strain>
    </source>
</reference>
<feature type="region of interest" description="Disordered" evidence="1">
    <location>
        <begin position="1"/>
        <end position="21"/>
    </location>
</feature>
<dbReference type="EMBL" id="BMNI01000001">
    <property type="protein sequence ID" value="GGO85209.1"/>
    <property type="molecule type" value="Genomic_DNA"/>
</dbReference>
<protein>
    <submittedName>
        <fullName evidence="2">Uncharacterized protein</fullName>
    </submittedName>
</protein>
<comment type="caution">
    <text evidence="2">The sequence shown here is derived from an EMBL/GenBank/DDBJ whole genome shotgun (WGS) entry which is preliminary data.</text>
</comment>
<evidence type="ECO:0000256" key="1">
    <source>
        <dbReference type="SAM" id="MobiDB-lite"/>
    </source>
</evidence>
<dbReference type="Proteomes" id="UP000655410">
    <property type="component" value="Unassembled WGS sequence"/>
</dbReference>
<organism evidence="2 3">
    <name type="scientific">Nocardioides phosphati</name>
    <dbReference type="NCBI Taxonomy" id="1867775"/>
    <lineage>
        <taxon>Bacteria</taxon>
        <taxon>Bacillati</taxon>
        <taxon>Actinomycetota</taxon>
        <taxon>Actinomycetes</taxon>
        <taxon>Propionibacteriales</taxon>
        <taxon>Nocardioidaceae</taxon>
        <taxon>Nocardioides</taxon>
    </lineage>
</organism>
<evidence type="ECO:0000313" key="2">
    <source>
        <dbReference type="EMBL" id="GGO85209.1"/>
    </source>
</evidence>
<sequence length="108" mass="11335">MDESPLEADDGDGGRSVSCRAGTCSTTSTGAGGTICALMLIRPQIGAPTLTATLDGTHFVNDRTGTSVNLRCISTPDFVEMRRTLNDPTLVPTELDPWTYQSKLGASA</sequence>
<proteinExistence type="predicted"/>
<gene>
    <name evidence="2" type="ORF">GCM10011584_04600</name>
</gene>